<feature type="domain" description="Peptidase C1A papain C-terminal" evidence="8">
    <location>
        <begin position="123"/>
        <end position="336"/>
    </location>
</feature>
<reference evidence="11" key="1">
    <citation type="submission" date="2024-04" db="EMBL/GenBank/DDBJ databases">
        <title>Salinicola lusitanus LLJ914,a marine bacterium isolated from the Okinawa Trough.</title>
        <authorList>
            <person name="Li J."/>
        </authorList>
    </citation>
    <scope>NUCLEOTIDE SEQUENCE [LARGE SCALE GENOMIC DNA]</scope>
</reference>
<dbReference type="FunFam" id="3.90.70.10:FF:000006">
    <property type="entry name" value="Cathepsin S"/>
    <property type="match status" value="1"/>
</dbReference>
<dbReference type="AlphaFoldDB" id="A0AAW0MKG2"/>
<dbReference type="InterPro" id="IPR025660">
    <property type="entry name" value="Pept_his_AS"/>
</dbReference>
<dbReference type="SMART" id="SM00848">
    <property type="entry name" value="Inhibitor_I29"/>
    <property type="match status" value="1"/>
</dbReference>
<dbReference type="SMART" id="SM00645">
    <property type="entry name" value="Pept_C1"/>
    <property type="match status" value="1"/>
</dbReference>
<dbReference type="CDD" id="cd02248">
    <property type="entry name" value="Peptidase_C1A"/>
    <property type="match status" value="1"/>
</dbReference>
<gene>
    <name evidence="10" type="ORF">WMY93_032735</name>
</gene>
<evidence type="ECO:0000259" key="8">
    <source>
        <dbReference type="SMART" id="SM00645"/>
    </source>
</evidence>
<evidence type="ECO:0000256" key="2">
    <source>
        <dbReference type="ARBA" id="ARBA00022670"/>
    </source>
</evidence>
<evidence type="ECO:0000256" key="1">
    <source>
        <dbReference type="ARBA" id="ARBA00008455"/>
    </source>
</evidence>
<sequence length="336" mass="37537">MNPARAGVLVGGWLLLAVFCATVWAEFDFNLDIHWDRWKRTHKKKYQNEVEEMGRRALWEKNLIQVNIHNLEASMGIHTYTRGINHLSDLTKEEIMKIYTPLKLPENLKLPRPALLKDTNEAIPDTVDWRKDGLVTSVKNQGNCGSCWAFSAAGALEGLLAKTTKRLESLSPQNLVDCSSDYGNCGCNGGLPHQAFEYVIENGGIDSLASYPYEAKVESCQYSSTYRAANCSTYYSVNKDEVSLKFASAYVGPISIAIDASDISQYTSGVYYNPLCGQELNHAVLLVGYGTDDTTGLDYWLVKNSWGESWGENGYIRMARNKNQMCGISLYSVFPE</sequence>
<dbReference type="Gene3D" id="3.90.70.10">
    <property type="entry name" value="Cysteine proteinases"/>
    <property type="match status" value="1"/>
</dbReference>
<dbReference type="Proteomes" id="UP001460270">
    <property type="component" value="Unassembled WGS sequence"/>
</dbReference>
<dbReference type="PROSITE" id="PS00640">
    <property type="entry name" value="THIOL_PROTEASE_ASN"/>
    <property type="match status" value="1"/>
</dbReference>
<protein>
    <recommendedName>
        <fullName evidence="12">Cathepsin S</fullName>
    </recommendedName>
</protein>
<comment type="caution">
    <text evidence="10">The sequence shown here is derived from an EMBL/GenBank/DDBJ whole genome shotgun (WGS) entry which is preliminary data.</text>
</comment>
<evidence type="ECO:0000256" key="6">
    <source>
        <dbReference type="ARBA" id="ARBA00023157"/>
    </source>
</evidence>
<dbReference type="Pfam" id="PF00112">
    <property type="entry name" value="Peptidase_C1"/>
    <property type="match status" value="1"/>
</dbReference>
<dbReference type="GO" id="GO:0008234">
    <property type="term" value="F:cysteine-type peptidase activity"/>
    <property type="evidence" value="ECO:0007669"/>
    <property type="project" value="UniProtKB-KW"/>
</dbReference>
<dbReference type="PANTHER" id="PTHR12411">
    <property type="entry name" value="CYSTEINE PROTEASE FAMILY C1-RELATED"/>
    <property type="match status" value="1"/>
</dbReference>
<keyword evidence="4" id="KW-0788">Thiol protease</keyword>
<dbReference type="InterPro" id="IPR000169">
    <property type="entry name" value="Pept_cys_AS"/>
</dbReference>
<evidence type="ECO:0000256" key="5">
    <source>
        <dbReference type="ARBA" id="ARBA00023145"/>
    </source>
</evidence>
<dbReference type="Pfam" id="PF08246">
    <property type="entry name" value="Inhibitor_I29"/>
    <property type="match status" value="1"/>
</dbReference>
<dbReference type="PROSITE" id="PS00139">
    <property type="entry name" value="THIOL_PROTEASE_CYS"/>
    <property type="match status" value="1"/>
</dbReference>
<evidence type="ECO:0000313" key="11">
    <source>
        <dbReference type="Proteomes" id="UP001460270"/>
    </source>
</evidence>
<dbReference type="PROSITE" id="PS00639">
    <property type="entry name" value="THIOL_PROTEASE_HIS"/>
    <property type="match status" value="1"/>
</dbReference>
<dbReference type="GO" id="GO:0006508">
    <property type="term" value="P:proteolysis"/>
    <property type="evidence" value="ECO:0007669"/>
    <property type="project" value="UniProtKB-KW"/>
</dbReference>
<evidence type="ECO:0000256" key="3">
    <source>
        <dbReference type="ARBA" id="ARBA00022801"/>
    </source>
</evidence>
<evidence type="ECO:0008006" key="12">
    <source>
        <dbReference type="Google" id="ProtNLM"/>
    </source>
</evidence>
<dbReference type="PRINTS" id="PR00705">
    <property type="entry name" value="PAPAIN"/>
</dbReference>
<dbReference type="InterPro" id="IPR000668">
    <property type="entry name" value="Peptidase_C1A_C"/>
</dbReference>
<feature type="domain" description="Cathepsin propeptide inhibitor" evidence="9">
    <location>
        <begin position="35"/>
        <end position="95"/>
    </location>
</feature>
<comment type="similarity">
    <text evidence="1">Belongs to the peptidase C1 family.</text>
</comment>
<dbReference type="InterPro" id="IPR038765">
    <property type="entry name" value="Papain-like_cys_pep_sf"/>
</dbReference>
<keyword evidence="2" id="KW-0645">Protease</keyword>
<evidence type="ECO:0000313" key="10">
    <source>
        <dbReference type="EMBL" id="KAK7880625.1"/>
    </source>
</evidence>
<dbReference type="InterPro" id="IPR025661">
    <property type="entry name" value="Pept_asp_AS"/>
</dbReference>
<dbReference type="InterPro" id="IPR039417">
    <property type="entry name" value="Peptidase_C1A_papain-like"/>
</dbReference>
<keyword evidence="6" id="KW-1015">Disulfide bond</keyword>
<keyword evidence="5" id="KW-0865">Zymogen</keyword>
<accession>A0AAW0MKG2</accession>
<evidence type="ECO:0000256" key="4">
    <source>
        <dbReference type="ARBA" id="ARBA00022807"/>
    </source>
</evidence>
<dbReference type="SUPFAM" id="SSF54001">
    <property type="entry name" value="Cysteine proteinases"/>
    <property type="match status" value="1"/>
</dbReference>
<organism evidence="10 11">
    <name type="scientific">Mugilogobius chulae</name>
    <name type="common">yellowstripe goby</name>
    <dbReference type="NCBI Taxonomy" id="88201"/>
    <lineage>
        <taxon>Eukaryota</taxon>
        <taxon>Metazoa</taxon>
        <taxon>Chordata</taxon>
        <taxon>Craniata</taxon>
        <taxon>Vertebrata</taxon>
        <taxon>Euteleostomi</taxon>
        <taxon>Actinopterygii</taxon>
        <taxon>Neopterygii</taxon>
        <taxon>Teleostei</taxon>
        <taxon>Neoteleostei</taxon>
        <taxon>Acanthomorphata</taxon>
        <taxon>Gobiaria</taxon>
        <taxon>Gobiiformes</taxon>
        <taxon>Gobioidei</taxon>
        <taxon>Gobiidae</taxon>
        <taxon>Gobionellinae</taxon>
        <taxon>Mugilogobius</taxon>
    </lineage>
</organism>
<dbReference type="InterPro" id="IPR013128">
    <property type="entry name" value="Peptidase_C1A"/>
</dbReference>
<evidence type="ECO:0000259" key="9">
    <source>
        <dbReference type="SMART" id="SM00848"/>
    </source>
</evidence>
<keyword evidence="7" id="KW-0732">Signal</keyword>
<feature type="chain" id="PRO_5043710138" description="Cathepsin S" evidence="7">
    <location>
        <begin position="26"/>
        <end position="336"/>
    </location>
</feature>
<keyword evidence="11" id="KW-1185">Reference proteome</keyword>
<evidence type="ECO:0000256" key="7">
    <source>
        <dbReference type="SAM" id="SignalP"/>
    </source>
</evidence>
<proteinExistence type="inferred from homology"/>
<dbReference type="InterPro" id="IPR013201">
    <property type="entry name" value="Prot_inhib_I29"/>
</dbReference>
<name>A0AAW0MKG2_9GOBI</name>
<dbReference type="EMBL" id="JBBPFD010000066">
    <property type="protein sequence ID" value="KAK7880625.1"/>
    <property type="molecule type" value="Genomic_DNA"/>
</dbReference>
<keyword evidence="3" id="KW-0378">Hydrolase</keyword>
<feature type="signal peptide" evidence="7">
    <location>
        <begin position="1"/>
        <end position="25"/>
    </location>
</feature>